<dbReference type="GO" id="GO:0000175">
    <property type="term" value="F:3'-5'-RNA exonuclease activity"/>
    <property type="evidence" value="ECO:0007669"/>
    <property type="project" value="TreeGrafter"/>
</dbReference>
<dbReference type="Gene3D" id="3.30.1370.10">
    <property type="entry name" value="K Homology domain, type 1"/>
    <property type="match status" value="1"/>
</dbReference>
<dbReference type="AlphaFoldDB" id="A0A8J3QQ17"/>
<dbReference type="FunFam" id="3.30.1370.10:FF:000001">
    <property type="entry name" value="Polyribonucleotide nucleotidyltransferase"/>
    <property type="match status" value="1"/>
</dbReference>
<dbReference type="FunFam" id="3.30.230.70:FF:000002">
    <property type="entry name" value="Polyribonucleotide nucleotidyltransferase"/>
    <property type="match status" value="1"/>
</dbReference>
<proteinExistence type="inferred from homology"/>
<dbReference type="PANTHER" id="PTHR11252">
    <property type="entry name" value="POLYRIBONUCLEOTIDE NUCLEOTIDYLTRANSFERASE"/>
    <property type="match status" value="1"/>
</dbReference>
<dbReference type="NCBIfam" id="NF008805">
    <property type="entry name" value="PRK11824.1"/>
    <property type="match status" value="1"/>
</dbReference>
<dbReference type="GO" id="GO:0003723">
    <property type="term" value="F:RNA binding"/>
    <property type="evidence" value="ECO:0007669"/>
    <property type="project" value="UniProtKB-UniRule"/>
</dbReference>
<reference evidence="11" key="1">
    <citation type="submission" date="2021-01" db="EMBL/GenBank/DDBJ databases">
        <title>Whole genome shotgun sequence of Rugosimonospora africana NBRC 104875.</title>
        <authorList>
            <person name="Komaki H."/>
            <person name="Tamura T."/>
        </authorList>
    </citation>
    <scope>NUCLEOTIDE SEQUENCE</scope>
    <source>
        <strain evidence="11">NBRC 104875</strain>
    </source>
</reference>
<dbReference type="EMBL" id="BONZ01000015">
    <property type="protein sequence ID" value="GIH13687.1"/>
    <property type="molecule type" value="Genomic_DNA"/>
</dbReference>
<dbReference type="GO" id="GO:0006396">
    <property type="term" value="P:RNA processing"/>
    <property type="evidence" value="ECO:0007669"/>
    <property type="project" value="InterPro"/>
</dbReference>
<dbReference type="EC" id="2.7.7.8" evidence="8"/>
<dbReference type="SUPFAM" id="SSF54791">
    <property type="entry name" value="Eukaryotic type KH-domain (KH-domain type I)"/>
    <property type="match status" value="1"/>
</dbReference>
<dbReference type="PIRSF" id="PIRSF005499">
    <property type="entry name" value="PNPase"/>
    <property type="match status" value="1"/>
</dbReference>
<dbReference type="NCBIfam" id="TIGR03591">
    <property type="entry name" value="polynuc_phos"/>
    <property type="match status" value="1"/>
</dbReference>
<evidence type="ECO:0000256" key="1">
    <source>
        <dbReference type="ARBA" id="ARBA00007404"/>
    </source>
</evidence>
<evidence type="ECO:0000259" key="10">
    <source>
        <dbReference type="PROSITE" id="PS50126"/>
    </source>
</evidence>
<dbReference type="SMART" id="SM00316">
    <property type="entry name" value="S1"/>
    <property type="match status" value="1"/>
</dbReference>
<dbReference type="CDD" id="cd11364">
    <property type="entry name" value="RNase_PH_PNPase_2"/>
    <property type="match status" value="1"/>
</dbReference>
<dbReference type="Gene3D" id="2.40.50.140">
    <property type="entry name" value="Nucleic acid-binding proteins"/>
    <property type="match status" value="1"/>
</dbReference>
<dbReference type="HAMAP" id="MF_01595">
    <property type="entry name" value="PNPase"/>
    <property type="match status" value="1"/>
</dbReference>
<comment type="cofactor">
    <cofactor evidence="8">
        <name>Mg(2+)</name>
        <dbReference type="ChEBI" id="CHEBI:18420"/>
    </cofactor>
</comment>
<dbReference type="GO" id="GO:0006402">
    <property type="term" value="P:mRNA catabolic process"/>
    <property type="evidence" value="ECO:0007669"/>
    <property type="project" value="UniProtKB-UniRule"/>
</dbReference>
<sequence length="805" mass="85965">MSDQDTLGTQHSKAVIDNGSFGTREVTFSTGRLARQAAGSVIAQLGDTVVLSTTTAGKSPKDQFDFFPLTVDVEERMYAAGRIPGSFFRREGRPTEDAILTCRLIDRPLRPSFVKGLRNEVQVVETVLALDPKHPYDVVAINAASMSTKLSGLPFSGPIGATRVAHIDGVWVSFPTHEELERATFDMVVAGRALPDGEVAIMMVEAEATEQTVTLVAGGATAPTEEIVAGGLEAAKPTIRELCRAQEALAAVAAKPTVEFPVFLDYQDDALTAVQQAVGEQVAEALRIAGKAEREDALDRIKDAAHEQLDGQFEGREKEISAAFRSVTKKEVRSRVLRDQVRIDGRGLRDIRPLTAEVQVLPRVHGSALFERGETQILGVTTLNMLRMEQALDTLSPQKTKRYMHNYNFPPYSTGETGRVGAPKRREIGHGALAERALIPVLPSREEFPYAIRQVSEALGSNGSTSMGSVCASTMSLLSAGVPLKAPVAGIAMGLISDEVDGKTAYVTLTDILGAEDAYGDMDFKVAGTSEFVTALQLDTKLDGIPSDVLAGALQQAHDARHTILAVMADAITSPAGMSQFAPRVTTIKIPVDKIGAVIGPKGQMINAIQDETGADITIEDDGTIYVGATDGPSADAAVERINAIANPTLPKIGDKFLGTVVKTAAFGAFISLLPGRDGLLHISKVGNGKRIDRVEDFLNVGDKVEVQIADIDQRGKIYLDKVRPEGEEAPAAEAGGDRPAGRDRGDRGPRDRGSDRGERDRGPGRGLDRGPSAERGPAGEEGSGDDTGEAGGDDEARRRRRRQR</sequence>
<feature type="compositionally biased region" description="Basic and acidic residues" evidence="9">
    <location>
        <begin position="736"/>
        <end position="773"/>
    </location>
</feature>
<dbReference type="Proteomes" id="UP000642748">
    <property type="component" value="Unassembled WGS sequence"/>
</dbReference>
<evidence type="ECO:0000256" key="3">
    <source>
        <dbReference type="ARBA" id="ARBA00022679"/>
    </source>
</evidence>
<dbReference type="InterPro" id="IPR004087">
    <property type="entry name" value="KH_dom"/>
</dbReference>
<dbReference type="InterPro" id="IPR004088">
    <property type="entry name" value="KH_dom_type_1"/>
</dbReference>
<keyword evidence="2 8" id="KW-0963">Cytoplasm</keyword>
<evidence type="ECO:0000256" key="6">
    <source>
        <dbReference type="ARBA" id="ARBA00022842"/>
    </source>
</evidence>
<dbReference type="Pfam" id="PF03726">
    <property type="entry name" value="PNPase"/>
    <property type="match status" value="1"/>
</dbReference>
<keyword evidence="4 8" id="KW-0548">Nucleotidyltransferase</keyword>
<dbReference type="InterPro" id="IPR012162">
    <property type="entry name" value="PNPase"/>
</dbReference>
<dbReference type="InterPro" id="IPR014069">
    <property type="entry name" value="GPSI/PNP"/>
</dbReference>
<accession>A0A8J3QQ17</accession>
<organism evidence="11 12">
    <name type="scientific">Rugosimonospora africana</name>
    <dbReference type="NCBI Taxonomy" id="556532"/>
    <lineage>
        <taxon>Bacteria</taxon>
        <taxon>Bacillati</taxon>
        <taxon>Actinomycetota</taxon>
        <taxon>Actinomycetes</taxon>
        <taxon>Micromonosporales</taxon>
        <taxon>Micromonosporaceae</taxon>
        <taxon>Rugosimonospora</taxon>
    </lineage>
</organism>
<dbReference type="RefSeq" id="WP_203917349.1">
    <property type="nucleotide sequence ID" value="NZ_BONZ01000015.1"/>
</dbReference>
<comment type="subcellular location">
    <subcellularLocation>
        <location evidence="8">Cytoplasm</location>
    </subcellularLocation>
</comment>
<dbReference type="InterPro" id="IPR036345">
    <property type="entry name" value="ExoRNase_PH_dom2_sf"/>
</dbReference>
<gene>
    <name evidence="8 11" type="primary">pnp</name>
    <name evidence="11" type="ORF">Raf01_18590</name>
</gene>
<evidence type="ECO:0000256" key="2">
    <source>
        <dbReference type="ARBA" id="ARBA00022490"/>
    </source>
</evidence>
<dbReference type="CDD" id="cd02393">
    <property type="entry name" value="KH-I_PNPase"/>
    <property type="match status" value="1"/>
</dbReference>
<keyword evidence="5 8" id="KW-0479">Metal-binding</keyword>
<dbReference type="GO" id="GO:0004654">
    <property type="term" value="F:polyribonucleotide nucleotidyltransferase activity"/>
    <property type="evidence" value="ECO:0007669"/>
    <property type="project" value="UniProtKB-UniRule"/>
</dbReference>
<dbReference type="SUPFAM" id="SSF50249">
    <property type="entry name" value="Nucleic acid-binding proteins"/>
    <property type="match status" value="1"/>
</dbReference>
<comment type="similarity">
    <text evidence="1 8">Belongs to the polyribonucleotide nucleotidyltransferase family.</text>
</comment>
<dbReference type="SMART" id="SM00322">
    <property type="entry name" value="KH"/>
    <property type="match status" value="1"/>
</dbReference>
<comment type="caution">
    <text evidence="11">The sequence shown here is derived from an EMBL/GenBank/DDBJ whole genome shotgun (WGS) entry which is preliminary data.</text>
</comment>
<evidence type="ECO:0000256" key="9">
    <source>
        <dbReference type="SAM" id="MobiDB-lite"/>
    </source>
</evidence>
<evidence type="ECO:0000256" key="4">
    <source>
        <dbReference type="ARBA" id="ARBA00022695"/>
    </source>
</evidence>
<evidence type="ECO:0000313" key="11">
    <source>
        <dbReference type="EMBL" id="GIH13687.1"/>
    </source>
</evidence>
<dbReference type="PROSITE" id="PS50084">
    <property type="entry name" value="KH_TYPE_1"/>
    <property type="match status" value="1"/>
</dbReference>
<keyword evidence="7 8" id="KW-0694">RNA-binding</keyword>
<dbReference type="InterPro" id="IPR036612">
    <property type="entry name" value="KH_dom_type_1_sf"/>
</dbReference>
<dbReference type="GO" id="GO:0005829">
    <property type="term" value="C:cytosol"/>
    <property type="evidence" value="ECO:0007669"/>
    <property type="project" value="TreeGrafter"/>
</dbReference>
<protein>
    <recommendedName>
        <fullName evidence="8">Polyribonucleotide nucleotidyltransferase</fullName>
        <ecNumber evidence="8">2.7.7.8</ecNumber>
    </recommendedName>
    <alternativeName>
        <fullName evidence="8">Polynucleotide phosphorylase</fullName>
        <shortName evidence="8">PNPase</shortName>
    </alternativeName>
</protein>
<evidence type="ECO:0000256" key="5">
    <source>
        <dbReference type="ARBA" id="ARBA00022723"/>
    </source>
</evidence>
<dbReference type="FunFam" id="3.30.230.70:FF:000001">
    <property type="entry name" value="Polyribonucleotide nucleotidyltransferase"/>
    <property type="match status" value="1"/>
</dbReference>
<dbReference type="SUPFAM" id="SSF55666">
    <property type="entry name" value="Ribonuclease PH domain 2-like"/>
    <property type="match status" value="2"/>
</dbReference>
<dbReference type="Pfam" id="PF01138">
    <property type="entry name" value="RNase_PH"/>
    <property type="match status" value="2"/>
</dbReference>
<feature type="domain" description="S1 motif" evidence="10">
    <location>
        <begin position="654"/>
        <end position="723"/>
    </location>
</feature>
<dbReference type="NCBIfam" id="TIGR02696">
    <property type="entry name" value="pppGpp_PNP"/>
    <property type="match status" value="1"/>
</dbReference>
<dbReference type="Gene3D" id="3.30.230.70">
    <property type="entry name" value="GHMP Kinase, N-terminal domain"/>
    <property type="match status" value="2"/>
</dbReference>
<comment type="function">
    <text evidence="8">Involved in mRNA degradation. Catalyzes the phosphorolysis of single-stranded polyribonucleotides processively in the 3'- to 5'-direction.</text>
</comment>
<feature type="binding site" evidence="8">
    <location>
        <position position="523"/>
    </location>
    <ligand>
        <name>Mg(2+)</name>
        <dbReference type="ChEBI" id="CHEBI:18420"/>
    </ligand>
</feature>
<dbReference type="InterPro" id="IPR012340">
    <property type="entry name" value="NA-bd_OB-fold"/>
</dbReference>
<feature type="region of interest" description="Disordered" evidence="9">
    <location>
        <begin position="723"/>
        <end position="805"/>
    </location>
</feature>
<dbReference type="PROSITE" id="PS50126">
    <property type="entry name" value="S1"/>
    <property type="match status" value="1"/>
</dbReference>
<keyword evidence="3 8" id="KW-0808">Transferase</keyword>
<dbReference type="Pfam" id="PF00575">
    <property type="entry name" value="S1"/>
    <property type="match status" value="1"/>
</dbReference>
<dbReference type="InterPro" id="IPR001247">
    <property type="entry name" value="ExoRNase_PH_dom1"/>
</dbReference>
<dbReference type="GO" id="GO:0000287">
    <property type="term" value="F:magnesium ion binding"/>
    <property type="evidence" value="ECO:0007669"/>
    <property type="project" value="UniProtKB-UniRule"/>
</dbReference>
<dbReference type="SUPFAM" id="SSF54211">
    <property type="entry name" value="Ribosomal protein S5 domain 2-like"/>
    <property type="match status" value="2"/>
</dbReference>
<comment type="catalytic activity">
    <reaction evidence="8">
        <text>RNA(n+1) + phosphate = RNA(n) + a ribonucleoside 5'-diphosphate</text>
        <dbReference type="Rhea" id="RHEA:22096"/>
        <dbReference type="Rhea" id="RHEA-COMP:14527"/>
        <dbReference type="Rhea" id="RHEA-COMP:17342"/>
        <dbReference type="ChEBI" id="CHEBI:43474"/>
        <dbReference type="ChEBI" id="CHEBI:57930"/>
        <dbReference type="ChEBI" id="CHEBI:140395"/>
        <dbReference type="EC" id="2.7.7.8"/>
    </reaction>
</comment>
<dbReference type="InterPro" id="IPR020568">
    <property type="entry name" value="Ribosomal_Su5_D2-typ_SF"/>
</dbReference>
<feature type="compositionally biased region" description="Acidic residues" evidence="9">
    <location>
        <begin position="783"/>
        <end position="794"/>
    </location>
</feature>
<keyword evidence="6 8" id="KW-0460">Magnesium</keyword>
<evidence type="ECO:0000313" key="12">
    <source>
        <dbReference type="Proteomes" id="UP000642748"/>
    </source>
</evidence>
<dbReference type="InterPro" id="IPR027408">
    <property type="entry name" value="PNPase/RNase_PH_dom_sf"/>
</dbReference>
<dbReference type="PANTHER" id="PTHR11252:SF0">
    <property type="entry name" value="POLYRIBONUCLEOTIDE NUCLEOTIDYLTRANSFERASE 1, MITOCHONDRIAL"/>
    <property type="match status" value="1"/>
</dbReference>
<dbReference type="InterPro" id="IPR003029">
    <property type="entry name" value="S1_domain"/>
</dbReference>
<evidence type="ECO:0000256" key="8">
    <source>
        <dbReference type="HAMAP-Rule" id="MF_01595"/>
    </source>
</evidence>
<feature type="binding site" evidence="8">
    <location>
        <position position="517"/>
    </location>
    <ligand>
        <name>Mg(2+)</name>
        <dbReference type="ChEBI" id="CHEBI:18420"/>
    </ligand>
</feature>
<evidence type="ECO:0000256" key="7">
    <source>
        <dbReference type="ARBA" id="ARBA00022884"/>
    </source>
</evidence>
<dbReference type="InterPro" id="IPR015848">
    <property type="entry name" value="PNPase_PH_RNA-bd_bac/org-type"/>
</dbReference>
<name>A0A8J3QQ17_9ACTN</name>
<dbReference type="Pfam" id="PF00013">
    <property type="entry name" value="KH_1"/>
    <property type="match status" value="1"/>
</dbReference>
<keyword evidence="12" id="KW-1185">Reference proteome</keyword>